<reference evidence="1" key="1">
    <citation type="submission" date="2024-07" db="EMBL/GenBank/DDBJ databases">
        <title>Genome sequencing of plant associated microbes to promote plant fitness in Sorghum bicolor and Oryza sativa.</title>
        <authorList>
            <person name="Coleman-Derr D."/>
        </authorList>
    </citation>
    <scope>NUCLEOTIDE SEQUENCE</scope>
    <source>
        <strain evidence="1">SAI-173</strain>
    </source>
</reference>
<comment type="caution">
    <text evidence="1">The sequence shown here is derived from an EMBL/GenBank/DDBJ whole genome shotgun (WGS) entry which is preliminary data.</text>
</comment>
<organism evidence="1 2">
    <name type="scientific">Streptomyces albogriseolus</name>
    <dbReference type="NCBI Taxonomy" id="1887"/>
    <lineage>
        <taxon>Bacteria</taxon>
        <taxon>Bacillati</taxon>
        <taxon>Actinomycetota</taxon>
        <taxon>Actinomycetes</taxon>
        <taxon>Kitasatosporales</taxon>
        <taxon>Streptomycetaceae</taxon>
        <taxon>Streptomyces</taxon>
        <taxon>Streptomyces albogriseolus group</taxon>
    </lineage>
</organism>
<accession>A0ACC6UT23</accession>
<sequence>MSFPLSPRARSGPRRRSLLAAVPAALLVAGCSAGSGDPGGAAAARPSAAERTRARAARDSRALVARYDAVAAAHPKLAERLRPLRADVVRHAEAFEAGAAGSAPPSASAAPSAGATAAAAPSSAPSVPASAGVPANEKEALAQLAAAEREIADRRAEELLTAPAELARLLASVSASGAAHVYLLTEARR</sequence>
<keyword evidence="2" id="KW-1185">Reference proteome</keyword>
<evidence type="ECO:0000313" key="1">
    <source>
        <dbReference type="EMBL" id="MEY9814702.1"/>
    </source>
</evidence>
<evidence type="ECO:0000313" key="2">
    <source>
        <dbReference type="Proteomes" id="UP001565447"/>
    </source>
</evidence>
<gene>
    <name evidence="1" type="ORF">RKD21_004959</name>
</gene>
<protein>
    <submittedName>
        <fullName evidence="1">Uncharacterized protein</fullName>
    </submittedName>
</protein>
<proteinExistence type="predicted"/>
<name>A0ACC6UT23_STRAO</name>
<dbReference type="Proteomes" id="UP001565447">
    <property type="component" value="Unassembled WGS sequence"/>
</dbReference>
<dbReference type="EMBL" id="JBGCBD010000002">
    <property type="protein sequence ID" value="MEY9814702.1"/>
    <property type="molecule type" value="Genomic_DNA"/>
</dbReference>